<dbReference type="RefSeq" id="WP_126351509.1">
    <property type="nucleotide sequence ID" value="NZ_CP086380.1"/>
</dbReference>
<organism evidence="1 2">
    <name type="scientific">Deinococcus radiophilus</name>
    <dbReference type="NCBI Taxonomy" id="32062"/>
    <lineage>
        <taxon>Bacteria</taxon>
        <taxon>Thermotogati</taxon>
        <taxon>Deinococcota</taxon>
        <taxon>Deinococci</taxon>
        <taxon>Deinococcales</taxon>
        <taxon>Deinococcaceae</taxon>
        <taxon>Deinococcus</taxon>
    </lineage>
</organism>
<keyword evidence="2" id="KW-1185">Reference proteome</keyword>
<reference evidence="1 2" key="1">
    <citation type="submission" date="2018-12" db="EMBL/GenBank/DDBJ databases">
        <title>Deinococcus radiophilus ATCC 27603 genome sequencing and assembly.</title>
        <authorList>
            <person name="Maclea K.S."/>
            <person name="Maynard C.R."/>
        </authorList>
    </citation>
    <scope>NUCLEOTIDE SEQUENCE [LARGE SCALE GENOMIC DNA]</scope>
    <source>
        <strain evidence="1 2">ATCC 27603</strain>
    </source>
</reference>
<comment type="caution">
    <text evidence="1">The sequence shown here is derived from an EMBL/GenBank/DDBJ whole genome shotgun (WGS) entry which is preliminary data.</text>
</comment>
<dbReference type="Gene3D" id="3.40.50.300">
    <property type="entry name" value="P-loop containing nucleotide triphosphate hydrolases"/>
    <property type="match status" value="1"/>
</dbReference>
<proteinExistence type="predicted"/>
<dbReference type="NCBIfam" id="TIGR01547">
    <property type="entry name" value="phage_term_2"/>
    <property type="match status" value="1"/>
</dbReference>
<dbReference type="InterPro" id="IPR027417">
    <property type="entry name" value="P-loop_NTPase"/>
</dbReference>
<evidence type="ECO:0000313" key="1">
    <source>
        <dbReference type="EMBL" id="RTR29054.1"/>
    </source>
</evidence>
<dbReference type="Pfam" id="PF03237">
    <property type="entry name" value="Terminase_6N"/>
    <property type="match status" value="1"/>
</dbReference>
<name>A0A431W0M2_9DEIO</name>
<dbReference type="OrthoDB" id="54290at2"/>
<protein>
    <submittedName>
        <fullName evidence="1">PBSX family phage terminase large subunit</fullName>
    </submittedName>
</protein>
<dbReference type="Gene3D" id="3.30.420.280">
    <property type="match status" value="1"/>
</dbReference>
<dbReference type="InterPro" id="IPR006437">
    <property type="entry name" value="Phage_terminase_lsu"/>
</dbReference>
<sequence>MWFPIEGSPLHSMLDSTARINIWGGPVRSGKTVHSLLRWLEFVLTAPKGDLWMVGRTAGSLERNILAPLKDFTGSKFNYSFSQGKAWFGGREIYIIGASNKDAEGRIRGSTAAGAYGDEVTLWPAEVFRQLGLRMSVRGAKAFYTTNPDGPYHWLKTEYIDKRRTSANPDGLDLAYFEWPISSNTTLDPEYIAALEKEYSGLWYKRFIQGLWVAAEGAIYDFWDEPLHTLEQFPQADEYWLSFDYGTSNATAGGLFGKRAAPPGELRAWIEREYYYSGRETGKQKTDAQYADDIVSWLGTDRAKVKGLILDPSAASFKAEMRERGFHVVEADNDVLNGIRRQANMLNNGEYKVGKNCPHTIQDYGAYLWDAKATARGEDKPIKENDHTKDAERYFLLTQFPLEDENTQTATGQALAAQAALLAAARLNRKGGERR</sequence>
<dbReference type="AlphaFoldDB" id="A0A431W0M2"/>
<evidence type="ECO:0000313" key="2">
    <source>
        <dbReference type="Proteomes" id="UP000277766"/>
    </source>
</evidence>
<gene>
    <name evidence="1" type="ORF">EJ104_04210</name>
</gene>
<dbReference type="Proteomes" id="UP000277766">
    <property type="component" value="Unassembled WGS sequence"/>
</dbReference>
<accession>A0A431W0M2</accession>
<dbReference type="EMBL" id="RXPE01000005">
    <property type="protein sequence ID" value="RTR29054.1"/>
    <property type="molecule type" value="Genomic_DNA"/>
</dbReference>